<dbReference type="PANTHER" id="PTHR43143:SF1">
    <property type="entry name" value="SERINE_THREONINE-PROTEIN PHOSPHATASE CPPED1"/>
    <property type="match status" value="1"/>
</dbReference>
<dbReference type="InterPro" id="IPR013783">
    <property type="entry name" value="Ig-like_fold"/>
</dbReference>
<dbReference type="EMBL" id="SUME01000001">
    <property type="protein sequence ID" value="TJZ62951.1"/>
    <property type="molecule type" value="Genomic_DNA"/>
</dbReference>
<evidence type="ECO:0000259" key="3">
    <source>
        <dbReference type="Pfam" id="PF16371"/>
    </source>
</evidence>
<keyword evidence="5" id="KW-1185">Reference proteome</keyword>
<proteinExistence type="predicted"/>
<evidence type="ECO:0000259" key="2">
    <source>
        <dbReference type="Pfam" id="PF16370"/>
    </source>
</evidence>
<feature type="domain" description="Calcineurin-like phosphoesterase" evidence="1">
    <location>
        <begin position="143"/>
        <end position="321"/>
    </location>
</feature>
<feature type="domain" description="Calcineurin-like phosphoesterase C-terminal" evidence="2">
    <location>
        <begin position="334"/>
        <end position="491"/>
    </location>
</feature>
<dbReference type="Gene3D" id="2.60.40.10">
    <property type="entry name" value="Immunoglobulins"/>
    <property type="match status" value="1"/>
</dbReference>
<dbReference type="GO" id="GO:0016787">
    <property type="term" value="F:hydrolase activity"/>
    <property type="evidence" value="ECO:0007669"/>
    <property type="project" value="InterPro"/>
</dbReference>
<gene>
    <name evidence="4" type="ORF">FAZ15_01220</name>
</gene>
<dbReference type="InterPro" id="IPR051918">
    <property type="entry name" value="STPP_CPPED1"/>
</dbReference>
<dbReference type="InterPro" id="IPR032288">
    <property type="entry name" value="Metallophos_C"/>
</dbReference>
<dbReference type="Pfam" id="PF16371">
    <property type="entry name" value="MetallophosN"/>
    <property type="match status" value="1"/>
</dbReference>
<comment type="caution">
    <text evidence="4">The sequence shown here is derived from an EMBL/GenBank/DDBJ whole genome shotgun (WGS) entry which is preliminary data.</text>
</comment>
<dbReference type="InterPro" id="IPR029052">
    <property type="entry name" value="Metallo-depent_PP-like"/>
</dbReference>
<reference evidence="4 5" key="1">
    <citation type="submission" date="2019-04" db="EMBL/GenBank/DDBJ databases">
        <title>Sphingobacterium olei sp. nov., isolated from oil-contaminated soil.</title>
        <authorList>
            <person name="Liu B."/>
        </authorList>
    </citation>
    <scope>NUCLEOTIDE SEQUENCE [LARGE SCALE GENOMIC DNA]</scope>
    <source>
        <strain evidence="4 5">HAL-9</strain>
    </source>
</reference>
<dbReference type="Pfam" id="PF16370">
    <property type="entry name" value="MetallophosC"/>
    <property type="match status" value="1"/>
</dbReference>
<accession>A0A4U0P681</accession>
<feature type="domain" description="Calcineurin-like phosphoesterase N-terminal" evidence="3">
    <location>
        <begin position="59"/>
        <end position="133"/>
    </location>
</feature>
<dbReference type="PANTHER" id="PTHR43143">
    <property type="entry name" value="METALLOPHOSPHOESTERASE, CALCINEURIN SUPERFAMILY"/>
    <property type="match status" value="1"/>
</dbReference>
<dbReference type="AlphaFoldDB" id="A0A4U0P681"/>
<organism evidence="4 5">
    <name type="scientific">Sphingobacterium olei</name>
    <dbReference type="NCBI Taxonomy" id="2571155"/>
    <lineage>
        <taxon>Bacteria</taxon>
        <taxon>Pseudomonadati</taxon>
        <taxon>Bacteroidota</taxon>
        <taxon>Sphingobacteriia</taxon>
        <taxon>Sphingobacteriales</taxon>
        <taxon>Sphingobacteriaceae</taxon>
        <taxon>Sphingobacterium</taxon>
    </lineage>
</organism>
<protein>
    <submittedName>
        <fullName evidence="4">Ser/Thr phosphatase</fullName>
    </submittedName>
</protein>
<evidence type="ECO:0000313" key="4">
    <source>
        <dbReference type="EMBL" id="TJZ62951.1"/>
    </source>
</evidence>
<dbReference type="RefSeq" id="WP_136899327.1">
    <property type="nucleotide sequence ID" value="NZ_SUME01000001.1"/>
</dbReference>
<dbReference type="Gene3D" id="3.60.21.10">
    <property type="match status" value="1"/>
</dbReference>
<sequence length="510" mass="57117">MQKAPKVEPPAFICFTHMRKKILYFAILLLLPLFLSAQSPIWLEGAVFLDKNQNGSRDKGERALKHIPVSNGKDIVYTDANGNYRIAVEQGQSVFPILPSGYTIAGDKASRVKNSLFYYITENSTAAQHNEFALTHEEQLTSFRIGAIGDIQVGDATELNYAGKSIFRELASRDDISFHMVLGDLVNDNLDLFTPFKAMLEVMPAPSWTVLGNHDRDIDQANRSDHSFNTEFGASTYAFNYGGVHFIVLNNVFSTGKHSYEGRISDDQLQFLVNDLKNVAPGTQLVICQHIPMAYTRNRTEALGLLDRFSNVLILSGHTHQVGRHFYNGGNVQEIVTGAPSGNWWTGEKNLHGIPDALMQCGSPRNYFTIDFKKSKYAFQFKGIGLDEEQQMDLTLRGDTLITNLYAASDSTTVEFQIDQREWTPMHHVDRPAESVLCVIENNKDKQFPASGNRINPLRKRASPHIWQTIIGALLPGSHTIRIRAFDRFGYTVETTETIFVPPGGNLIVL</sequence>
<evidence type="ECO:0000259" key="1">
    <source>
        <dbReference type="Pfam" id="PF00149"/>
    </source>
</evidence>
<dbReference type="Pfam" id="PF00149">
    <property type="entry name" value="Metallophos"/>
    <property type="match status" value="1"/>
</dbReference>
<name>A0A4U0P681_9SPHI</name>
<dbReference type="InterPro" id="IPR004843">
    <property type="entry name" value="Calcineurin-like_PHP"/>
</dbReference>
<dbReference type="InterPro" id="IPR032285">
    <property type="entry name" value="Metallophos_N"/>
</dbReference>
<dbReference type="SUPFAM" id="SSF56300">
    <property type="entry name" value="Metallo-dependent phosphatases"/>
    <property type="match status" value="1"/>
</dbReference>
<dbReference type="OrthoDB" id="1776264at2"/>
<dbReference type="Proteomes" id="UP000306808">
    <property type="component" value="Unassembled WGS sequence"/>
</dbReference>
<evidence type="ECO:0000313" key="5">
    <source>
        <dbReference type="Proteomes" id="UP000306808"/>
    </source>
</evidence>